<protein>
    <submittedName>
        <fullName evidence="2">Uncharacterized protein</fullName>
    </submittedName>
</protein>
<feature type="region of interest" description="Disordered" evidence="1">
    <location>
        <begin position="692"/>
        <end position="712"/>
    </location>
</feature>
<dbReference type="KEGG" id="tet:TTHERM_00729180"/>
<evidence type="ECO:0000313" key="3">
    <source>
        <dbReference type="Proteomes" id="UP000009168"/>
    </source>
</evidence>
<evidence type="ECO:0000256" key="1">
    <source>
        <dbReference type="SAM" id="MobiDB-lite"/>
    </source>
</evidence>
<feature type="region of interest" description="Disordered" evidence="1">
    <location>
        <begin position="577"/>
        <end position="599"/>
    </location>
</feature>
<name>I7MH34_TETTS</name>
<feature type="compositionally biased region" description="Basic and acidic residues" evidence="1">
    <location>
        <begin position="694"/>
        <end position="703"/>
    </location>
</feature>
<accession>I7MH34</accession>
<sequence length="712" mass="83076">MSLALRNSFENLQVIDQLEFPLEKWENIPEIVKISFLQMNKQMMQMSNFLQKLALPEKISELQLQIDSVQHSYNNFTTFTYVKDQEQIETHLKQIDQQLGSKIDNLYEETNNLQRAQKLIDINPNEESEQFVQNNKNFDLHYNNLSNTSDKSEKTQLDNAKVIWNMINTFIIESHIPTELQKIEEKLEAQRIEFEKKLSQNIQPKIIEQGEQIKALDTNLIHKEKKLQFQIEQINQNDFQGMKQQIRESKEYLQKNQQFQTAQTQVNNTVQQKQQEIILDYNTKIQLVQKDTFEFQRKIDQIKSITENMISLFQHNSEQNQEKIQKNIHECSMRIQKLENFYSQELGSINMQIEHNQKAQFVSLKEEVDLLNKKISKNTKDSYQEIQKLENAINDIFPRFKHYQLKNKELESQINSVISLTQQELKNNVKNIVKESLSGSEEKIIFLEGLIENLINLLYQNAQDRISGLGGASVLPMITKDIKNLNYDTNAMIQSTLNTSQVLLDDQSPKKIATEKSIQEKEELPNSILKSQQLENVKFLSELHTKPLILKSPIKFSSTLKKANENLSRTEIQLVLSDNQQKHPIHSKQKNQGTQPVRARNNSLGLAPSNSLSPIKLKLNQVKVQSTEESKNIDLSKTVYPRFNTTNFERKNFRSQSQEFMEFGKIKQPPSGVLNSDHIFCMELEAFKQQLTNSRKDNTEKRQKWSNSGSPN</sequence>
<dbReference type="RefSeq" id="XP_001022703.2">
    <property type="nucleotide sequence ID" value="XM_001022703.2"/>
</dbReference>
<organism evidence="2 3">
    <name type="scientific">Tetrahymena thermophila (strain SB210)</name>
    <dbReference type="NCBI Taxonomy" id="312017"/>
    <lineage>
        <taxon>Eukaryota</taxon>
        <taxon>Sar</taxon>
        <taxon>Alveolata</taxon>
        <taxon>Ciliophora</taxon>
        <taxon>Intramacronucleata</taxon>
        <taxon>Oligohymenophorea</taxon>
        <taxon>Hymenostomatida</taxon>
        <taxon>Tetrahymenina</taxon>
        <taxon>Tetrahymenidae</taxon>
        <taxon>Tetrahymena</taxon>
    </lineage>
</organism>
<feature type="compositionally biased region" description="Polar residues" evidence="1">
    <location>
        <begin position="590"/>
        <end position="599"/>
    </location>
</feature>
<dbReference type="GeneID" id="7829416"/>
<dbReference type="InParanoid" id="I7MH34"/>
<proteinExistence type="predicted"/>
<evidence type="ECO:0000313" key="2">
    <source>
        <dbReference type="EMBL" id="EAS02458.2"/>
    </source>
</evidence>
<dbReference type="Proteomes" id="UP000009168">
    <property type="component" value="Unassembled WGS sequence"/>
</dbReference>
<dbReference type="EMBL" id="GG662537">
    <property type="protein sequence ID" value="EAS02458.2"/>
    <property type="molecule type" value="Genomic_DNA"/>
</dbReference>
<reference evidence="3" key="1">
    <citation type="journal article" date="2006" name="PLoS Biol.">
        <title>Macronuclear genome sequence of the ciliate Tetrahymena thermophila, a model eukaryote.</title>
        <authorList>
            <person name="Eisen J.A."/>
            <person name="Coyne R.S."/>
            <person name="Wu M."/>
            <person name="Wu D."/>
            <person name="Thiagarajan M."/>
            <person name="Wortman J.R."/>
            <person name="Badger J.H."/>
            <person name="Ren Q."/>
            <person name="Amedeo P."/>
            <person name="Jones K.M."/>
            <person name="Tallon L.J."/>
            <person name="Delcher A.L."/>
            <person name="Salzberg S.L."/>
            <person name="Silva J.C."/>
            <person name="Haas B.J."/>
            <person name="Majoros W.H."/>
            <person name="Farzad M."/>
            <person name="Carlton J.M."/>
            <person name="Smith R.K. Jr."/>
            <person name="Garg J."/>
            <person name="Pearlman R.E."/>
            <person name="Karrer K.M."/>
            <person name="Sun L."/>
            <person name="Manning G."/>
            <person name="Elde N.C."/>
            <person name="Turkewitz A.P."/>
            <person name="Asai D.J."/>
            <person name="Wilkes D.E."/>
            <person name="Wang Y."/>
            <person name="Cai H."/>
            <person name="Collins K."/>
            <person name="Stewart B.A."/>
            <person name="Lee S.R."/>
            <person name="Wilamowska K."/>
            <person name="Weinberg Z."/>
            <person name="Ruzzo W.L."/>
            <person name="Wloga D."/>
            <person name="Gaertig J."/>
            <person name="Frankel J."/>
            <person name="Tsao C.-C."/>
            <person name="Gorovsky M.A."/>
            <person name="Keeling P.J."/>
            <person name="Waller R.F."/>
            <person name="Patron N.J."/>
            <person name="Cherry J.M."/>
            <person name="Stover N.A."/>
            <person name="Krieger C.J."/>
            <person name="del Toro C."/>
            <person name="Ryder H.F."/>
            <person name="Williamson S.C."/>
            <person name="Barbeau R.A."/>
            <person name="Hamilton E.P."/>
            <person name="Orias E."/>
        </authorList>
    </citation>
    <scope>NUCLEOTIDE SEQUENCE [LARGE SCALE GENOMIC DNA]</scope>
    <source>
        <strain evidence="3">SB210</strain>
    </source>
</reference>
<keyword evidence="3" id="KW-1185">Reference proteome</keyword>
<gene>
    <name evidence="2" type="ORF">TTHERM_00729180</name>
</gene>
<dbReference type="AlphaFoldDB" id="I7MH34"/>